<dbReference type="AlphaFoldDB" id="A0A381ZAF2"/>
<name>A0A381ZAF2_9ZZZZ</name>
<evidence type="ECO:0000256" key="3">
    <source>
        <dbReference type="ARBA" id="ARBA00022989"/>
    </source>
</evidence>
<keyword evidence="4 5" id="KW-0472">Membrane</keyword>
<feature type="transmembrane region" description="Helical" evidence="5">
    <location>
        <begin position="217"/>
        <end position="236"/>
    </location>
</feature>
<gene>
    <name evidence="6" type="ORF">METZ01_LOCUS138775</name>
</gene>
<evidence type="ECO:0000256" key="5">
    <source>
        <dbReference type="SAM" id="Phobius"/>
    </source>
</evidence>
<sequence>VTQGARRLLGPAWILSHLAVLTLLVATINLGFWQLRRLDERRHHNDRVAAQARWDPVPVATAVGAAHASGDLSYRPVVAAGTFDPVREIQVANRPREGVPGVEVVTLLMLADPPDTAVAVNRGFIPLAVRANADPMSWAPPPGPVEVVGLAMAGRSGGHVSGDEVDRIDLELLTKRWGLRLLPAYVQASPDGTDDWPLPLPTPDLGEGPHLSYAVQWFIFTLIGLVGYPLVLARVAQDDRLVA</sequence>
<dbReference type="Pfam" id="PF02104">
    <property type="entry name" value="SURF1"/>
    <property type="match status" value="1"/>
</dbReference>
<comment type="subcellular location">
    <subcellularLocation>
        <location evidence="1">Membrane</location>
    </subcellularLocation>
</comment>
<dbReference type="GO" id="GO:0016020">
    <property type="term" value="C:membrane"/>
    <property type="evidence" value="ECO:0007669"/>
    <property type="project" value="UniProtKB-SubCell"/>
</dbReference>
<dbReference type="InterPro" id="IPR045214">
    <property type="entry name" value="Surf1/Surf4"/>
</dbReference>
<accession>A0A381ZAF2</accession>
<feature type="non-terminal residue" evidence="6">
    <location>
        <position position="1"/>
    </location>
</feature>
<evidence type="ECO:0000313" key="6">
    <source>
        <dbReference type="EMBL" id="SVA85921.1"/>
    </source>
</evidence>
<dbReference type="EMBL" id="UINC01020467">
    <property type="protein sequence ID" value="SVA85921.1"/>
    <property type="molecule type" value="Genomic_DNA"/>
</dbReference>
<keyword evidence="2 5" id="KW-0812">Transmembrane</keyword>
<dbReference type="PROSITE" id="PS50895">
    <property type="entry name" value="SURF1"/>
    <property type="match status" value="1"/>
</dbReference>
<evidence type="ECO:0000256" key="2">
    <source>
        <dbReference type="ARBA" id="ARBA00022692"/>
    </source>
</evidence>
<dbReference type="InterPro" id="IPR002994">
    <property type="entry name" value="Surf1/Shy1"/>
</dbReference>
<keyword evidence="3 5" id="KW-1133">Transmembrane helix</keyword>
<evidence type="ECO:0000256" key="4">
    <source>
        <dbReference type="ARBA" id="ARBA00023136"/>
    </source>
</evidence>
<reference evidence="6" key="1">
    <citation type="submission" date="2018-05" db="EMBL/GenBank/DDBJ databases">
        <authorList>
            <person name="Lanie J.A."/>
            <person name="Ng W.-L."/>
            <person name="Kazmierczak K.M."/>
            <person name="Andrzejewski T.M."/>
            <person name="Davidsen T.M."/>
            <person name="Wayne K.J."/>
            <person name="Tettelin H."/>
            <person name="Glass J.I."/>
            <person name="Rusch D."/>
            <person name="Podicherti R."/>
            <person name="Tsui H.-C.T."/>
            <person name="Winkler M.E."/>
        </authorList>
    </citation>
    <scope>NUCLEOTIDE SEQUENCE</scope>
</reference>
<evidence type="ECO:0000256" key="1">
    <source>
        <dbReference type="ARBA" id="ARBA00004370"/>
    </source>
</evidence>
<proteinExistence type="predicted"/>
<dbReference type="PANTHER" id="PTHR23427">
    <property type="entry name" value="SURFEIT LOCUS PROTEIN"/>
    <property type="match status" value="1"/>
</dbReference>
<feature type="transmembrane region" description="Helical" evidence="5">
    <location>
        <begin position="12"/>
        <end position="33"/>
    </location>
</feature>
<evidence type="ECO:0008006" key="7">
    <source>
        <dbReference type="Google" id="ProtNLM"/>
    </source>
</evidence>
<dbReference type="CDD" id="cd06662">
    <property type="entry name" value="SURF1"/>
    <property type="match status" value="1"/>
</dbReference>
<protein>
    <recommendedName>
        <fullName evidence="7">SURF1-like protein</fullName>
    </recommendedName>
</protein>
<organism evidence="6">
    <name type="scientific">marine metagenome</name>
    <dbReference type="NCBI Taxonomy" id="408172"/>
    <lineage>
        <taxon>unclassified sequences</taxon>
        <taxon>metagenomes</taxon>
        <taxon>ecological metagenomes</taxon>
    </lineage>
</organism>
<dbReference type="PANTHER" id="PTHR23427:SF2">
    <property type="entry name" value="SURFEIT LOCUS PROTEIN 1"/>
    <property type="match status" value="1"/>
</dbReference>